<reference evidence="2 3" key="1">
    <citation type="submission" date="2023-11" db="EMBL/GenBank/DDBJ databases">
        <authorList>
            <person name="Hedman E."/>
            <person name="Englund M."/>
            <person name="Stromberg M."/>
            <person name="Nyberg Akerstrom W."/>
            <person name="Nylinder S."/>
            <person name="Jareborg N."/>
            <person name="Kallberg Y."/>
            <person name="Kronander E."/>
        </authorList>
    </citation>
    <scope>NUCLEOTIDE SEQUENCE [LARGE SCALE GENOMIC DNA]</scope>
</reference>
<keyword evidence="3" id="KW-1185">Reference proteome</keyword>
<protein>
    <submittedName>
        <fullName evidence="2">Uncharacterized protein</fullName>
    </submittedName>
</protein>
<organism evidence="2 3">
    <name type="scientific">Parnassius mnemosyne</name>
    <name type="common">clouded apollo</name>
    <dbReference type="NCBI Taxonomy" id="213953"/>
    <lineage>
        <taxon>Eukaryota</taxon>
        <taxon>Metazoa</taxon>
        <taxon>Ecdysozoa</taxon>
        <taxon>Arthropoda</taxon>
        <taxon>Hexapoda</taxon>
        <taxon>Insecta</taxon>
        <taxon>Pterygota</taxon>
        <taxon>Neoptera</taxon>
        <taxon>Endopterygota</taxon>
        <taxon>Lepidoptera</taxon>
        <taxon>Glossata</taxon>
        <taxon>Ditrysia</taxon>
        <taxon>Papilionoidea</taxon>
        <taxon>Papilionidae</taxon>
        <taxon>Parnassiinae</taxon>
        <taxon>Parnassini</taxon>
        <taxon>Parnassius</taxon>
        <taxon>Driopa</taxon>
    </lineage>
</organism>
<proteinExistence type="predicted"/>
<accession>A0AAV1L5T5</accession>
<evidence type="ECO:0000256" key="1">
    <source>
        <dbReference type="SAM" id="MobiDB-lite"/>
    </source>
</evidence>
<name>A0AAV1L5T5_9NEOP</name>
<feature type="compositionally biased region" description="Acidic residues" evidence="1">
    <location>
        <begin position="21"/>
        <end position="34"/>
    </location>
</feature>
<feature type="compositionally biased region" description="Acidic residues" evidence="1">
    <location>
        <begin position="1"/>
        <end position="12"/>
    </location>
</feature>
<dbReference type="EMBL" id="CAVLGL010000083">
    <property type="protein sequence ID" value="CAK1589372.1"/>
    <property type="molecule type" value="Genomic_DNA"/>
</dbReference>
<dbReference type="AlphaFoldDB" id="A0AAV1L5T5"/>
<comment type="caution">
    <text evidence="2">The sequence shown here is derived from an EMBL/GenBank/DDBJ whole genome shotgun (WGS) entry which is preliminary data.</text>
</comment>
<gene>
    <name evidence="2" type="ORF">PARMNEM_LOCUS9883</name>
</gene>
<dbReference type="Proteomes" id="UP001314205">
    <property type="component" value="Unassembled WGS sequence"/>
</dbReference>
<feature type="region of interest" description="Disordered" evidence="1">
    <location>
        <begin position="1"/>
        <end position="38"/>
    </location>
</feature>
<evidence type="ECO:0000313" key="3">
    <source>
        <dbReference type="Proteomes" id="UP001314205"/>
    </source>
</evidence>
<sequence length="66" mass="7358">MEDNPSDGDEDHNEGNSGVGEDIEVEDESDEEEQQFDKTLAASHSVCISHQFYLGANLELDIFKLN</sequence>
<evidence type="ECO:0000313" key="2">
    <source>
        <dbReference type="EMBL" id="CAK1589372.1"/>
    </source>
</evidence>